<accession>A0A833PGQ7</accession>
<proteinExistence type="predicted"/>
<dbReference type="AlphaFoldDB" id="A0A833PGQ7"/>
<gene>
    <name evidence="1" type="ORF">GAK29_01459</name>
</gene>
<reference evidence="2" key="1">
    <citation type="journal article" date="2020" name="MBio">
        <title>Horizontal gene transfer to a defensive symbiont with a reduced genome amongst a multipartite beetle microbiome.</title>
        <authorList>
            <person name="Waterworth S.C."/>
            <person name="Florez L.V."/>
            <person name="Rees E.R."/>
            <person name="Hertweck C."/>
            <person name="Kaltenpoth M."/>
            <person name="Kwan J.C."/>
        </authorList>
    </citation>
    <scope>NUCLEOTIDE SEQUENCE [LARGE SCALE GENOMIC DNA]</scope>
</reference>
<dbReference type="Proteomes" id="UP000490535">
    <property type="component" value="Unassembled WGS sequence"/>
</dbReference>
<evidence type="ECO:0000313" key="1">
    <source>
        <dbReference type="EMBL" id="KAF1026197.1"/>
    </source>
</evidence>
<evidence type="ECO:0000313" key="2">
    <source>
        <dbReference type="Proteomes" id="UP000490535"/>
    </source>
</evidence>
<dbReference type="SUPFAM" id="SSF51327">
    <property type="entry name" value="Head-binding domain of phage P22 tailspike protein"/>
    <property type="match status" value="1"/>
</dbReference>
<comment type="caution">
    <text evidence="1">The sequence shown here is derived from an EMBL/GenBank/DDBJ whole genome shotgun (WGS) entry which is preliminary data.</text>
</comment>
<dbReference type="InterPro" id="IPR011050">
    <property type="entry name" value="Pectin_lyase_fold/virulence"/>
</dbReference>
<organism evidence="1 2">
    <name type="scientific">Acinetobacter bereziniae</name>
    <name type="common">Acinetobacter genomosp. 10</name>
    <dbReference type="NCBI Taxonomy" id="106648"/>
    <lineage>
        <taxon>Bacteria</taxon>
        <taxon>Pseudomonadati</taxon>
        <taxon>Pseudomonadota</taxon>
        <taxon>Gammaproteobacteria</taxon>
        <taxon>Moraxellales</taxon>
        <taxon>Moraxellaceae</taxon>
        <taxon>Acinetobacter</taxon>
    </lineage>
</organism>
<sequence>MSVKIEQPYPVFRDKIGLPLDGGLIYIGVSGLNPETNPIQCYFDEDFTLLAPQPLRTINSYISRNGSPANIFLKVSECSITIKDRFRITQYTDLHLQLSNFGSLSASQIFDEVGISQQQVNNGLNSVNELLDVPSPKHGNRQYVKSYNLGQGEGGGYFVFDESRQSENDGGNVINGWVRKVVDGYLNIYNFGATGVGSQDYTDHDALVRISNVVKNGNLTSYVIDLDEGDFTVGRQVFSNGSLTHENGIDISFNSMTDKHIIVNSKSANFKVRNNLQFGVFNKTTREPFQTTMPFYPGTPSYAQDGDKVYRADIGYMFNFSNFKSLLITGILDISGNRNAQQIGGKYGDIDWQLLAYGLRIALIENFKIEGVTTHNHLLDGLYVAGCSDSSNPNELNPNYRGVVQNVTSINNSRQGCSFTGGQNISWYDCNFANSGMPSFTVASAPKSNFDIEAEVSPIRNSAFYNCFFGDSGNTSLVADSGDTKDIKFFNCKFINSTSTSIWSRKPMMRFYECYINGYMEGFYSTDKHIDRTLFERCVITDNPQVNPEMLSREYLINASGSNPLFNNCTFDFYLSGWVYDYGYMGSIDPFTIKNSEFNVYSTRITGAMQGLYENLTINDLRADPSVVALPTLDGGRYIDILVQSPTGISGINISGYTIPNNKRKIIQGRSGNPYDSLNILPFEFKGRFNYGNQNISDLVKVIYSDNFSIDNITYNVGDTIFCTNPALLIDRWICTTSGTGNGSVWKKIPLVLQNI</sequence>
<dbReference type="EMBL" id="WNDP01000027">
    <property type="protein sequence ID" value="KAF1026197.1"/>
    <property type="molecule type" value="Genomic_DNA"/>
</dbReference>
<protein>
    <submittedName>
        <fullName evidence="1">Uncharacterized protein</fullName>
    </submittedName>
</protein>
<dbReference type="SUPFAM" id="SSF51126">
    <property type="entry name" value="Pectin lyase-like"/>
    <property type="match status" value="1"/>
</dbReference>
<name>A0A833PGQ7_ACIBZ</name>
<dbReference type="InterPro" id="IPR036730">
    <property type="entry name" value="P22_tailspike_N_sf"/>
</dbReference>
<dbReference type="Gene3D" id="2.170.14.10">
    <property type="entry name" value="Phage P22 tailspike-like, N-terminal domain"/>
    <property type="match status" value="1"/>
</dbReference>